<gene>
    <name evidence="1" type="ORF">AAAX94_06510</name>
</gene>
<proteinExistence type="predicted"/>
<accession>A0ABV1CK96</accession>
<name>A0ABV1CK96_9FIRM</name>
<reference evidence="1 2" key="1">
    <citation type="submission" date="2024-04" db="EMBL/GenBank/DDBJ databases">
        <title>Human intestinal bacterial collection.</title>
        <authorList>
            <person name="Pauvert C."/>
            <person name="Hitch T.C.A."/>
            <person name="Clavel T."/>
        </authorList>
    </citation>
    <scope>NUCLEOTIDE SEQUENCE [LARGE SCALE GENOMIC DNA]</scope>
    <source>
        <strain evidence="1 2">CLA-AA-H161</strain>
    </source>
</reference>
<organism evidence="1 2">
    <name type="scientific">Blautia acetigignens</name>
    <dbReference type="NCBI Taxonomy" id="2981783"/>
    <lineage>
        <taxon>Bacteria</taxon>
        <taxon>Bacillati</taxon>
        <taxon>Bacillota</taxon>
        <taxon>Clostridia</taxon>
        <taxon>Lachnospirales</taxon>
        <taxon>Lachnospiraceae</taxon>
        <taxon>Blautia</taxon>
    </lineage>
</organism>
<protein>
    <submittedName>
        <fullName evidence="1">Uncharacterized protein</fullName>
    </submittedName>
</protein>
<dbReference type="RefSeq" id="WP_117849844.1">
    <property type="nucleotide sequence ID" value="NZ_JBBNFW010000141.1"/>
</dbReference>
<comment type="caution">
    <text evidence="1">The sequence shown here is derived from an EMBL/GenBank/DDBJ whole genome shotgun (WGS) entry which is preliminary data.</text>
</comment>
<dbReference type="Proteomes" id="UP001470752">
    <property type="component" value="Unassembled WGS sequence"/>
</dbReference>
<sequence>MVKGMYDLVNRLILEHKGTFENKWAKHIEENDVYGTTVKRKMYVTDEKERHIHIYHSISKESSERTLLAKKLRQMK</sequence>
<evidence type="ECO:0000313" key="1">
    <source>
        <dbReference type="EMBL" id="MEQ2412673.1"/>
    </source>
</evidence>
<keyword evidence="2" id="KW-1185">Reference proteome</keyword>
<evidence type="ECO:0000313" key="2">
    <source>
        <dbReference type="Proteomes" id="UP001470752"/>
    </source>
</evidence>
<dbReference type="EMBL" id="JBBNFW010000141">
    <property type="protein sequence ID" value="MEQ2412673.1"/>
    <property type="molecule type" value="Genomic_DNA"/>
</dbReference>